<dbReference type="Proteomes" id="UP000625316">
    <property type="component" value="Unassembled WGS sequence"/>
</dbReference>
<evidence type="ECO:0000259" key="1">
    <source>
        <dbReference type="PROSITE" id="PS51782"/>
    </source>
</evidence>
<dbReference type="PANTHER" id="PTHR21666:SF270">
    <property type="entry name" value="MUREIN HYDROLASE ACTIVATOR ENVC"/>
    <property type="match status" value="1"/>
</dbReference>
<evidence type="ECO:0000313" key="2">
    <source>
        <dbReference type="EMBL" id="MBE9033269.1"/>
    </source>
</evidence>
<dbReference type="Gene3D" id="3.10.350.10">
    <property type="entry name" value="LysM domain"/>
    <property type="match status" value="1"/>
</dbReference>
<dbReference type="InterPro" id="IPR050570">
    <property type="entry name" value="Cell_wall_metabolism_enzyme"/>
</dbReference>
<dbReference type="AlphaFoldDB" id="A0A928VW49"/>
<dbReference type="Gene3D" id="2.70.70.10">
    <property type="entry name" value="Glucose Permease (Domain IIA)"/>
    <property type="match status" value="1"/>
</dbReference>
<dbReference type="InterPro" id="IPR011055">
    <property type="entry name" value="Dup_hybrid_motif"/>
</dbReference>
<dbReference type="CDD" id="cd12797">
    <property type="entry name" value="M23_peptidase"/>
    <property type="match status" value="1"/>
</dbReference>
<proteinExistence type="predicted"/>
<dbReference type="Pfam" id="PF01551">
    <property type="entry name" value="Peptidase_M23"/>
    <property type="match status" value="1"/>
</dbReference>
<feature type="domain" description="LysM" evidence="1">
    <location>
        <begin position="44"/>
        <end position="88"/>
    </location>
</feature>
<reference evidence="2" key="1">
    <citation type="submission" date="2020-10" db="EMBL/GenBank/DDBJ databases">
        <authorList>
            <person name="Castelo-Branco R."/>
            <person name="Eusebio N."/>
            <person name="Adriana R."/>
            <person name="Vieira A."/>
            <person name="Brugerolle De Fraissinette N."/>
            <person name="Rezende De Castro R."/>
            <person name="Schneider M.P."/>
            <person name="Vasconcelos V."/>
            <person name="Leao P.N."/>
        </authorList>
    </citation>
    <scope>NUCLEOTIDE SEQUENCE</scope>
    <source>
        <strain evidence="2">LEGE 11480</strain>
    </source>
</reference>
<dbReference type="Pfam" id="PF01476">
    <property type="entry name" value="LysM"/>
    <property type="match status" value="1"/>
</dbReference>
<dbReference type="EMBL" id="JADEXQ010000171">
    <property type="protein sequence ID" value="MBE9033269.1"/>
    <property type="molecule type" value="Genomic_DNA"/>
</dbReference>
<dbReference type="PROSITE" id="PS51782">
    <property type="entry name" value="LYSM"/>
    <property type="match status" value="1"/>
</dbReference>
<dbReference type="GO" id="GO:0004222">
    <property type="term" value="F:metalloendopeptidase activity"/>
    <property type="evidence" value="ECO:0007669"/>
    <property type="project" value="TreeGrafter"/>
</dbReference>
<gene>
    <name evidence="2" type="ORF">IQ266_26395</name>
</gene>
<comment type="caution">
    <text evidence="2">The sequence shown here is derived from an EMBL/GenBank/DDBJ whole genome shotgun (WGS) entry which is preliminary data.</text>
</comment>
<dbReference type="CDD" id="cd00118">
    <property type="entry name" value="LysM"/>
    <property type="match status" value="1"/>
</dbReference>
<sequence>MHHFGRRSHRLSWVILATITTLIGHQTSAIATSLCPKPALDRLIRHRVAPRDTLSTIARRYRLIPATIMGFNPNTRSGKVTPGSNLVIPPFNGIRINVPVGTGLKDLATKYKVRADVLFELNGCKPNPRVAFIPGVNWSPTAGTSPISSTVTQPTIATKYPLPQRRPILMGFGWKLRRNNSASAVALHSGIDISATTGSQVFAAASGTVAFVGTKGSYGNLIVINHAQGYQTRYAQLATMGVKRGQRVRRGQKIGTVGQSGRPSSASAHLHFELRSNSKLGWVAEDPAPFLK</sequence>
<dbReference type="PANTHER" id="PTHR21666">
    <property type="entry name" value="PEPTIDASE-RELATED"/>
    <property type="match status" value="1"/>
</dbReference>
<evidence type="ECO:0000313" key="3">
    <source>
        <dbReference type="Proteomes" id="UP000625316"/>
    </source>
</evidence>
<dbReference type="InterPro" id="IPR018392">
    <property type="entry name" value="LysM"/>
</dbReference>
<keyword evidence="3" id="KW-1185">Reference proteome</keyword>
<name>A0A928VW49_9CYAN</name>
<accession>A0A928VW49</accession>
<protein>
    <submittedName>
        <fullName evidence="2">M23 family metallopeptidase</fullName>
    </submittedName>
</protein>
<dbReference type="InterPro" id="IPR016047">
    <property type="entry name" value="M23ase_b-sheet_dom"/>
</dbReference>
<organism evidence="2 3">
    <name type="scientific">Romeriopsis navalis LEGE 11480</name>
    <dbReference type="NCBI Taxonomy" id="2777977"/>
    <lineage>
        <taxon>Bacteria</taxon>
        <taxon>Bacillati</taxon>
        <taxon>Cyanobacteriota</taxon>
        <taxon>Cyanophyceae</taxon>
        <taxon>Leptolyngbyales</taxon>
        <taxon>Leptolyngbyaceae</taxon>
        <taxon>Romeriopsis</taxon>
        <taxon>Romeriopsis navalis</taxon>
    </lineage>
</organism>
<dbReference type="InterPro" id="IPR036779">
    <property type="entry name" value="LysM_dom_sf"/>
</dbReference>
<dbReference type="SUPFAM" id="SSF51261">
    <property type="entry name" value="Duplicated hybrid motif"/>
    <property type="match status" value="1"/>
</dbReference>
<dbReference type="SUPFAM" id="SSF54106">
    <property type="entry name" value="LysM domain"/>
    <property type="match status" value="1"/>
</dbReference>
<dbReference type="SMART" id="SM00257">
    <property type="entry name" value="LysM"/>
    <property type="match status" value="1"/>
</dbReference>